<gene>
    <name evidence="5" type="ORF">MUB46_22485</name>
</gene>
<dbReference type="InterPro" id="IPR000917">
    <property type="entry name" value="Sulfatase_N"/>
</dbReference>
<dbReference type="GO" id="GO:0005737">
    <property type="term" value="C:cytoplasm"/>
    <property type="evidence" value="ECO:0007669"/>
    <property type="project" value="TreeGrafter"/>
</dbReference>
<keyword evidence="2 5" id="KW-0378">Hydrolase</keyword>
<dbReference type="InterPro" id="IPR017850">
    <property type="entry name" value="Alkaline_phosphatase_core_sf"/>
</dbReference>
<comment type="caution">
    <text evidence="5">The sequence shown here is derived from an EMBL/GenBank/DDBJ whole genome shotgun (WGS) entry which is preliminary data.</text>
</comment>
<evidence type="ECO:0000313" key="6">
    <source>
        <dbReference type="Proteomes" id="UP001320898"/>
    </source>
</evidence>
<evidence type="ECO:0000259" key="4">
    <source>
        <dbReference type="Pfam" id="PF00884"/>
    </source>
</evidence>
<organism evidence="5 6">
    <name type="scientific">Microbaculum marinisediminis</name>
    <dbReference type="NCBI Taxonomy" id="2931392"/>
    <lineage>
        <taxon>Bacteria</taxon>
        <taxon>Pseudomonadati</taxon>
        <taxon>Pseudomonadota</taxon>
        <taxon>Alphaproteobacteria</taxon>
        <taxon>Hyphomicrobiales</taxon>
        <taxon>Tepidamorphaceae</taxon>
        <taxon>Microbaculum</taxon>
    </lineage>
</organism>
<sequence>MGRRPNILLFITDQHRADHLGCYGNGIVRTPNIDALAARGKRYERFYVANPVCMPNRASLMTGRMPSGHGVYSNGTPLGEGSRTFVQRLREEGYHTALIGKSHLQTITGWEAPFKPDPSRYRTGEDGYPSEAELPTRRGPQYLNEDPRSWEDPEFRVRTPFYGFDHVDVVTGHADEVGGDYERWLKDQPGGWNDRRGRKHGKRDERISTPQAWLTQLPEELYPSAYIGQQTEAYLAARKLGDAPFFVQCSFPDPHHPFTPPGRYWDMFDPDSIPLPKGYRHGDMPLERHLYRQFAGGTAQRETQMPYAATEREIREAIALTYGMIAMIDDQIGRVLAALEESGEADNTVVIFTTDHGDYMGDRGLLLKGPHHLHGVLRVPFIWADPEDPTPETIDDLAQTIDIGPTILSRADVKMDYGVQGRVLGQDPAPDAVLIEDSRQRINLGFERFQGLRTLITRDHRLTIGVPDAGNELIDLTNDPHEHENLWGQPQRLKLQAELTEKLVAKMIAMQDPVPLAPFYA</sequence>
<dbReference type="AlphaFoldDB" id="A0AAW5R353"/>
<evidence type="ECO:0000256" key="1">
    <source>
        <dbReference type="ARBA" id="ARBA00022723"/>
    </source>
</evidence>
<dbReference type="Pfam" id="PF00884">
    <property type="entry name" value="Sulfatase"/>
    <property type="match status" value="1"/>
</dbReference>
<dbReference type="PANTHER" id="PTHR45953">
    <property type="entry name" value="IDURONATE 2-SULFATASE"/>
    <property type="match status" value="1"/>
</dbReference>
<reference evidence="5 6" key="1">
    <citation type="submission" date="2022-04" db="EMBL/GenBank/DDBJ databases">
        <authorList>
            <person name="Ye Y.-Q."/>
            <person name="Du Z.-J."/>
        </authorList>
    </citation>
    <scope>NUCLEOTIDE SEQUENCE [LARGE SCALE GENOMIC DNA]</scope>
    <source>
        <strain evidence="5 6">A6E488</strain>
    </source>
</reference>
<accession>A0AAW5R353</accession>
<dbReference type="GO" id="GO:0008484">
    <property type="term" value="F:sulfuric ester hydrolase activity"/>
    <property type="evidence" value="ECO:0007669"/>
    <property type="project" value="TreeGrafter"/>
</dbReference>
<keyword evidence="1" id="KW-0479">Metal-binding</keyword>
<keyword evidence="6" id="KW-1185">Reference proteome</keyword>
<dbReference type="PANTHER" id="PTHR45953:SF1">
    <property type="entry name" value="IDURONATE 2-SULFATASE"/>
    <property type="match status" value="1"/>
</dbReference>
<protein>
    <submittedName>
        <fullName evidence="5">Sulfatase-like hydrolase/transferase</fullName>
    </submittedName>
</protein>
<proteinExistence type="predicted"/>
<evidence type="ECO:0000256" key="3">
    <source>
        <dbReference type="SAM" id="MobiDB-lite"/>
    </source>
</evidence>
<dbReference type="GO" id="GO:0046872">
    <property type="term" value="F:metal ion binding"/>
    <property type="evidence" value="ECO:0007669"/>
    <property type="project" value="UniProtKB-KW"/>
</dbReference>
<evidence type="ECO:0000256" key="2">
    <source>
        <dbReference type="ARBA" id="ARBA00022801"/>
    </source>
</evidence>
<dbReference type="EMBL" id="JALIDZ010000013">
    <property type="protein sequence ID" value="MCT8974642.1"/>
    <property type="molecule type" value="Genomic_DNA"/>
</dbReference>
<feature type="region of interest" description="Disordered" evidence="3">
    <location>
        <begin position="115"/>
        <end position="150"/>
    </location>
</feature>
<dbReference type="RefSeq" id="WP_261618227.1">
    <property type="nucleotide sequence ID" value="NZ_JALIDZ010000013.1"/>
</dbReference>
<feature type="domain" description="Sulfatase N-terminal" evidence="4">
    <location>
        <begin position="5"/>
        <end position="413"/>
    </location>
</feature>
<dbReference type="SUPFAM" id="SSF53649">
    <property type="entry name" value="Alkaline phosphatase-like"/>
    <property type="match status" value="1"/>
</dbReference>
<dbReference type="Proteomes" id="UP001320898">
    <property type="component" value="Unassembled WGS sequence"/>
</dbReference>
<evidence type="ECO:0000313" key="5">
    <source>
        <dbReference type="EMBL" id="MCT8974642.1"/>
    </source>
</evidence>
<name>A0AAW5R353_9HYPH</name>
<dbReference type="Gene3D" id="3.40.720.10">
    <property type="entry name" value="Alkaline Phosphatase, subunit A"/>
    <property type="match status" value="1"/>
</dbReference>